<dbReference type="EC" id="2.3.2.27" evidence="2"/>
<keyword evidence="7" id="KW-0862">Zinc</keyword>
<reference evidence="11" key="1">
    <citation type="submission" date="2019-08" db="EMBL/GenBank/DDBJ databases">
        <title>The genome of the North American firefly Photinus pyralis.</title>
        <authorList>
            <consortium name="Photinus pyralis genome working group"/>
            <person name="Fallon T.R."/>
            <person name="Sander Lower S.E."/>
            <person name="Weng J.-K."/>
        </authorList>
    </citation>
    <scope>NUCLEOTIDE SEQUENCE</scope>
    <source>
        <strain evidence="11">TRF0915ILg1</strain>
        <tissue evidence="11">Whole body</tissue>
    </source>
</reference>
<dbReference type="GO" id="GO:0016567">
    <property type="term" value="P:protein ubiquitination"/>
    <property type="evidence" value="ECO:0007669"/>
    <property type="project" value="TreeGrafter"/>
</dbReference>
<evidence type="ECO:0000256" key="9">
    <source>
        <dbReference type="SAM" id="MobiDB-lite"/>
    </source>
</evidence>
<dbReference type="PANTHER" id="PTHR22996">
    <property type="entry name" value="MAHOGUNIN"/>
    <property type="match status" value="1"/>
</dbReference>
<keyword evidence="6" id="KW-0833">Ubl conjugation pathway</keyword>
<comment type="caution">
    <text evidence="11">The sequence shown here is derived from an EMBL/GenBank/DDBJ whole genome shotgun (WGS) entry which is preliminary data.</text>
</comment>
<dbReference type="SMART" id="SM00184">
    <property type="entry name" value="RING"/>
    <property type="match status" value="1"/>
</dbReference>
<name>A0A8K0DID4_IGNLU</name>
<dbReference type="EMBL" id="VTPC01000932">
    <property type="protein sequence ID" value="KAF2903783.1"/>
    <property type="molecule type" value="Genomic_DNA"/>
</dbReference>
<feature type="region of interest" description="Disordered" evidence="9">
    <location>
        <begin position="521"/>
        <end position="614"/>
    </location>
</feature>
<protein>
    <recommendedName>
        <fullName evidence="2">RING-type E3 ubiquitin transferase</fullName>
        <ecNumber evidence="2">2.3.2.27</ecNumber>
    </recommendedName>
</protein>
<evidence type="ECO:0000256" key="6">
    <source>
        <dbReference type="ARBA" id="ARBA00022786"/>
    </source>
</evidence>
<sequence>MGAITSRQHAGVEEVDISSNHAYKYPPRSGNYFGSHFIMGGERFDTPQPESYLFGENSDLNFLGSRPTPFPYPPPQPNEPTKTLKSLVNIRKESLRFVRAPPIDFGKARIEKNDGDHRDRDVELGKGSPFNIEFTFDCDVRCAITVYYFCSEEISANGVTYIPRDPSLNSETFRYKRGANQQFCQMSHVFDPSRYSEDELMYDIDREVIPIAIHCVAEEGPEDMRQSHTTIATIEKSTDGGYALKALKQKLFVDGLCYLLQEIYGIENKNNDKQANDDDTEDNGSECVICMCDVRDTLILPCRHLCLCNSCADSLRYQANNCPICRAPFRALLQIRALQKSANAIQPVSPPDGSCDNIPPGYEAVSLIEALNGPVMPRQPPAAVPDLVETPDNEPAVQAAQVLNRHPVERTPVKNGKDTDPPTPEFGMSVLLSRDEDNKETPKCPLLSSQNEAGSPRNGKHVKARDTVRHVNEKSEKDEMQDEDSEAEKLSPLLQNSDNTARNNHLALNMVDVVDSIDDADTDQEEPAHTTPVEKNKKSVRNGEDRERGEDSDYYTPEEPAPAHPGPLYESTASPNSVGSVESTPQKLPGTPLSHASARSSGDSYTSGSSTRRLLIVEAPNVPLERAVNI</sequence>
<dbReference type="Gene3D" id="3.30.40.10">
    <property type="entry name" value="Zinc/RING finger domain, C3HC4 (zinc finger)"/>
    <property type="match status" value="1"/>
</dbReference>
<feature type="domain" description="RING-type" evidence="10">
    <location>
        <begin position="287"/>
        <end position="326"/>
    </location>
</feature>
<evidence type="ECO:0000313" key="12">
    <source>
        <dbReference type="Proteomes" id="UP000801492"/>
    </source>
</evidence>
<dbReference type="Pfam" id="PF26192">
    <property type="entry name" value="RNF157-like_N"/>
    <property type="match status" value="1"/>
</dbReference>
<dbReference type="Pfam" id="PF13920">
    <property type="entry name" value="zf-C3HC4_3"/>
    <property type="match status" value="1"/>
</dbReference>
<dbReference type="AlphaFoldDB" id="A0A8K0DID4"/>
<dbReference type="InterPro" id="IPR045194">
    <property type="entry name" value="MGRN1/RNF157-like"/>
</dbReference>
<dbReference type="GO" id="GO:0005737">
    <property type="term" value="C:cytoplasm"/>
    <property type="evidence" value="ECO:0007669"/>
    <property type="project" value="TreeGrafter"/>
</dbReference>
<evidence type="ECO:0000256" key="8">
    <source>
        <dbReference type="PROSITE-ProRule" id="PRU00175"/>
    </source>
</evidence>
<feature type="compositionally biased region" description="Low complexity" evidence="9">
    <location>
        <begin position="596"/>
        <end position="612"/>
    </location>
</feature>
<evidence type="ECO:0000313" key="11">
    <source>
        <dbReference type="EMBL" id="KAF2903783.1"/>
    </source>
</evidence>
<evidence type="ECO:0000256" key="2">
    <source>
        <dbReference type="ARBA" id="ARBA00012483"/>
    </source>
</evidence>
<comment type="catalytic activity">
    <reaction evidence="1">
        <text>S-ubiquitinyl-[E2 ubiquitin-conjugating enzyme]-L-cysteine + [acceptor protein]-L-lysine = [E2 ubiquitin-conjugating enzyme]-L-cysteine + N(6)-ubiquitinyl-[acceptor protein]-L-lysine.</text>
        <dbReference type="EC" id="2.3.2.27"/>
    </reaction>
</comment>
<evidence type="ECO:0000256" key="5">
    <source>
        <dbReference type="ARBA" id="ARBA00022771"/>
    </source>
</evidence>
<dbReference type="GO" id="GO:0061630">
    <property type="term" value="F:ubiquitin protein ligase activity"/>
    <property type="evidence" value="ECO:0007669"/>
    <property type="project" value="UniProtKB-EC"/>
</dbReference>
<feature type="region of interest" description="Disordered" evidence="9">
    <location>
        <begin position="405"/>
        <end position="499"/>
    </location>
</feature>
<feature type="compositionally biased region" description="Basic and acidic residues" evidence="9">
    <location>
        <begin position="433"/>
        <end position="442"/>
    </location>
</feature>
<evidence type="ECO:0000256" key="7">
    <source>
        <dbReference type="ARBA" id="ARBA00022833"/>
    </source>
</evidence>
<dbReference type="PANTHER" id="PTHR22996:SF0">
    <property type="entry name" value="RE60872P-RELATED"/>
    <property type="match status" value="1"/>
</dbReference>
<keyword evidence="5 8" id="KW-0863">Zinc-finger</keyword>
<evidence type="ECO:0000256" key="1">
    <source>
        <dbReference type="ARBA" id="ARBA00000900"/>
    </source>
</evidence>
<keyword evidence="4" id="KW-0479">Metal-binding</keyword>
<dbReference type="InterPro" id="IPR013083">
    <property type="entry name" value="Znf_RING/FYVE/PHD"/>
</dbReference>
<dbReference type="GO" id="GO:0008270">
    <property type="term" value="F:zinc ion binding"/>
    <property type="evidence" value="ECO:0007669"/>
    <property type="project" value="UniProtKB-KW"/>
</dbReference>
<feature type="compositionally biased region" description="Polar residues" evidence="9">
    <location>
        <begin position="571"/>
        <end position="586"/>
    </location>
</feature>
<evidence type="ECO:0000259" key="10">
    <source>
        <dbReference type="PROSITE" id="PS50089"/>
    </source>
</evidence>
<feature type="compositionally biased region" description="Basic and acidic residues" evidence="9">
    <location>
        <begin position="406"/>
        <end position="420"/>
    </location>
</feature>
<dbReference type="PROSITE" id="PS50089">
    <property type="entry name" value="ZF_RING_2"/>
    <property type="match status" value="1"/>
</dbReference>
<dbReference type="InterPro" id="IPR058981">
    <property type="entry name" value="MGRN1/RNF157-like_N"/>
</dbReference>
<dbReference type="OrthoDB" id="10014838at2759"/>
<keyword evidence="3" id="KW-0808">Transferase</keyword>
<gene>
    <name evidence="11" type="ORF">ILUMI_02389</name>
</gene>
<proteinExistence type="predicted"/>
<evidence type="ECO:0000256" key="3">
    <source>
        <dbReference type="ARBA" id="ARBA00022679"/>
    </source>
</evidence>
<accession>A0A8K0DID4</accession>
<dbReference type="InterPro" id="IPR001841">
    <property type="entry name" value="Znf_RING"/>
</dbReference>
<dbReference type="SUPFAM" id="SSF57850">
    <property type="entry name" value="RING/U-box"/>
    <property type="match status" value="1"/>
</dbReference>
<keyword evidence="12" id="KW-1185">Reference proteome</keyword>
<dbReference type="FunFam" id="3.30.40.10:FF:000013">
    <property type="entry name" value="E3 ubiquitin-protein ligase MGRN1 isoform 1"/>
    <property type="match status" value="1"/>
</dbReference>
<evidence type="ECO:0000256" key="4">
    <source>
        <dbReference type="ARBA" id="ARBA00022723"/>
    </source>
</evidence>
<dbReference type="Proteomes" id="UP000801492">
    <property type="component" value="Unassembled WGS sequence"/>
</dbReference>
<feature type="compositionally biased region" description="Basic and acidic residues" evidence="9">
    <location>
        <begin position="526"/>
        <end position="551"/>
    </location>
</feature>
<feature type="compositionally biased region" description="Basic and acidic residues" evidence="9">
    <location>
        <begin position="464"/>
        <end position="478"/>
    </location>
</feature>
<organism evidence="11 12">
    <name type="scientific">Ignelater luminosus</name>
    <name type="common">Cucubano</name>
    <name type="synonym">Pyrophorus luminosus</name>
    <dbReference type="NCBI Taxonomy" id="2038154"/>
    <lineage>
        <taxon>Eukaryota</taxon>
        <taxon>Metazoa</taxon>
        <taxon>Ecdysozoa</taxon>
        <taxon>Arthropoda</taxon>
        <taxon>Hexapoda</taxon>
        <taxon>Insecta</taxon>
        <taxon>Pterygota</taxon>
        <taxon>Neoptera</taxon>
        <taxon>Endopterygota</taxon>
        <taxon>Coleoptera</taxon>
        <taxon>Polyphaga</taxon>
        <taxon>Elateriformia</taxon>
        <taxon>Elateroidea</taxon>
        <taxon>Elateridae</taxon>
        <taxon>Agrypninae</taxon>
        <taxon>Pyrophorini</taxon>
        <taxon>Ignelater</taxon>
    </lineage>
</organism>